<name>A0AAX2HG03_9PSED</name>
<dbReference type="RefSeq" id="WP_097192933.1">
    <property type="nucleotide sequence ID" value="NZ_OBKZ01000055.1"/>
</dbReference>
<reference evidence="1 2" key="1">
    <citation type="submission" date="2017-08" db="EMBL/GenBank/DDBJ databases">
        <authorList>
            <person name="Chaillou S."/>
        </authorList>
    </citation>
    <scope>NUCLEOTIDE SEQUENCE [LARGE SCALE GENOMIC DNA]</scope>
    <source>
        <strain evidence="1 2">MFPA15A1205</strain>
    </source>
</reference>
<dbReference type="AlphaFoldDB" id="A0AAX2HG03"/>
<evidence type="ECO:0000313" key="2">
    <source>
        <dbReference type="Proteomes" id="UP000219564"/>
    </source>
</evidence>
<gene>
    <name evidence="1" type="ORF">PLUA15_80056</name>
</gene>
<protein>
    <recommendedName>
        <fullName evidence="3">DUF4225 domain-containing protein</fullName>
    </recommendedName>
</protein>
<proteinExistence type="predicted"/>
<organism evidence="1 2">
    <name type="scientific">Pseudomonas lundensis</name>
    <dbReference type="NCBI Taxonomy" id="86185"/>
    <lineage>
        <taxon>Bacteria</taxon>
        <taxon>Pseudomonadati</taxon>
        <taxon>Pseudomonadota</taxon>
        <taxon>Gammaproteobacteria</taxon>
        <taxon>Pseudomonadales</taxon>
        <taxon>Pseudomonadaceae</taxon>
        <taxon>Pseudomonas</taxon>
    </lineage>
</organism>
<accession>A0AAX2HG03</accession>
<evidence type="ECO:0000313" key="1">
    <source>
        <dbReference type="EMBL" id="SOB55233.1"/>
    </source>
</evidence>
<sequence length="231" mass="25280">MSDQHCDIHDVTKSATDLMSFGCTSSSTYLPDSVLQIKFSAVIANYVNAVIRDVSEGVISAWEGVQALRDEYDQLAEKVMFYAKNGIGIAGGLVQIKTGAAITIASRGLGAPYGVYMMGHGYNNIHEGLLNIYNGNNEAVGPVRQLYRDKFQEDYSGDMAYYSVDLIVSGIGLGRQVRKDGVFKLFRNIADDYERAYKQTGKLSLALEALVDSITIQSLYTAMKPDDAAEK</sequence>
<comment type="caution">
    <text evidence="1">The sequence shown here is derived from an EMBL/GenBank/DDBJ whole genome shotgun (WGS) entry which is preliminary data.</text>
</comment>
<dbReference type="EMBL" id="OBKZ01000055">
    <property type="protein sequence ID" value="SOB55233.1"/>
    <property type="molecule type" value="Genomic_DNA"/>
</dbReference>
<dbReference type="Proteomes" id="UP000219564">
    <property type="component" value="Unassembled WGS sequence"/>
</dbReference>
<evidence type="ECO:0008006" key="3">
    <source>
        <dbReference type="Google" id="ProtNLM"/>
    </source>
</evidence>
<dbReference type="InterPro" id="IPR025320">
    <property type="entry name" value="DUF4225"/>
</dbReference>
<dbReference type="Pfam" id="PF13988">
    <property type="entry name" value="DUF4225"/>
    <property type="match status" value="1"/>
</dbReference>